<reference evidence="2 3" key="1">
    <citation type="submission" date="2019-02" db="EMBL/GenBank/DDBJ databases">
        <title>Deep-cultivation of Planctomycetes and their phenomic and genomic characterization uncovers novel biology.</title>
        <authorList>
            <person name="Wiegand S."/>
            <person name="Jogler M."/>
            <person name="Boedeker C."/>
            <person name="Pinto D."/>
            <person name="Vollmers J."/>
            <person name="Rivas-Marin E."/>
            <person name="Kohn T."/>
            <person name="Peeters S.H."/>
            <person name="Heuer A."/>
            <person name="Rast P."/>
            <person name="Oberbeckmann S."/>
            <person name="Bunk B."/>
            <person name="Jeske O."/>
            <person name="Meyerdierks A."/>
            <person name="Storesund J.E."/>
            <person name="Kallscheuer N."/>
            <person name="Luecker S."/>
            <person name="Lage O.M."/>
            <person name="Pohl T."/>
            <person name="Merkel B.J."/>
            <person name="Hornburger P."/>
            <person name="Mueller R.-W."/>
            <person name="Bruemmer F."/>
            <person name="Labrenz M."/>
            <person name="Spormann A.M."/>
            <person name="Op Den Camp H."/>
            <person name="Overmann J."/>
            <person name="Amann R."/>
            <person name="Jetten M.S.M."/>
            <person name="Mascher T."/>
            <person name="Medema M.H."/>
            <person name="Devos D.P."/>
            <person name="Kaster A.-K."/>
            <person name="Ovreas L."/>
            <person name="Rohde M."/>
            <person name="Galperin M.Y."/>
            <person name="Jogler C."/>
        </authorList>
    </citation>
    <scope>NUCLEOTIDE SEQUENCE [LARGE SCALE GENOMIC DNA]</scope>
    <source>
        <strain evidence="2 3">CA13</strain>
    </source>
</reference>
<accession>A0A5C5ZB69</accession>
<proteinExistence type="predicted"/>
<dbReference type="RefSeq" id="WP_146402442.1">
    <property type="nucleotide sequence ID" value="NZ_SJPJ01000001.1"/>
</dbReference>
<comment type="caution">
    <text evidence="2">The sequence shown here is derived from an EMBL/GenBank/DDBJ whole genome shotgun (WGS) entry which is preliminary data.</text>
</comment>
<name>A0A5C5ZB69_9BACT</name>
<feature type="chain" id="PRO_5022917225" description="Sulfatase" evidence="1">
    <location>
        <begin position="21"/>
        <end position="75"/>
    </location>
</feature>
<dbReference type="Proteomes" id="UP000315010">
    <property type="component" value="Unassembled WGS sequence"/>
</dbReference>
<feature type="signal peptide" evidence="1">
    <location>
        <begin position="1"/>
        <end position="20"/>
    </location>
</feature>
<dbReference type="Gene3D" id="3.40.720.10">
    <property type="entry name" value="Alkaline Phosphatase, subunit A"/>
    <property type="match status" value="1"/>
</dbReference>
<keyword evidence="1" id="KW-0732">Signal</keyword>
<evidence type="ECO:0000313" key="3">
    <source>
        <dbReference type="Proteomes" id="UP000315010"/>
    </source>
</evidence>
<evidence type="ECO:0008006" key="4">
    <source>
        <dbReference type="Google" id="ProtNLM"/>
    </source>
</evidence>
<sequence length="75" mass="8011" precursor="true">MKIGSLNCIAPNVMPVIALAVVLLCGQTDGAAKPTFVITIADDHGVYHSSVYGSSEFQTPNLQEMDDQAIRFDNA</sequence>
<dbReference type="SUPFAM" id="SSF53649">
    <property type="entry name" value="Alkaline phosphatase-like"/>
    <property type="match status" value="1"/>
</dbReference>
<evidence type="ECO:0000313" key="2">
    <source>
        <dbReference type="EMBL" id="TWT84629.1"/>
    </source>
</evidence>
<organism evidence="2 3">
    <name type="scientific">Novipirellula herctigrandis</name>
    <dbReference type="NCBI Taxonomy" id="2527986"/>
    <lineage>
        <taxon>Bacteria</taxon>
        <taxon>Pseudomonadati</taxon>
        <taxon>Planctomycetota</taxon>
        <taxon>Planctomycetia</taxon>
        <taxon>Pirellulales</taxon>
        <taxon>Pirellulaceae</taxon>
        <taxon>Novipirellula</taxon>
    </lineage>
</organism>
<evidence type="ECO:0000256" key="1">
    <source>
        <dbReference type="SAM" id="SignalP"/>
    </source>
</evidence>
<protein>
    <recommendedName>
        <fullName evidence="4">Sulfatase</fullName>
    </recommendedName>
</protein>
<dbReference type="InterPro" id="IPR017850">
    <property type="entry name" value="Alkaline_phosphatase_core_sf"/>
</dbReference>
<keyword evidence="3" id="KW-1185">Reference proteome</keyword>
<dbReference type="AlphaFoldDB" id="A0A5C5ZB69"/>
<gene>
    <name evidence="2" type="ORF">CA13_61090</name>
</gene>
<dbReference type="EMBL" id="SJPJ01000001">
    <property type="protein sequence ID" value="TWT84629.1"/>
    <property type="molecule type" value="Genomic_DNA"/>
</dbReference>